<dbReference type="GO" id="GO:0006351">
    <property type="term" value="P:DNA-templated transcription"/>
    <property type="evidence" value="ECO:0007669"/>
    <property type="project" value="InterPro"/>
</dbReference>
<dbReference type="GO" id="GO:0000785">
    <property type="term" value="C:chromatin"/>
    <property type="evidence" value="ECO:0007669"/>
    <property type="project" value="TreeGrafter"/>
</dbReference>
<feature type="compositionally biased region" description="Basic and acidic residues" evidence="8">
    <location>
        <begin position="1"/>
        <end position="11"/>
    </location>
</feature>
<feature type="region of interest" description="Disordered" evidence="8">
    <location>
        <begin position="1"/>
        <end position="22"/>
    </location>
</feature>
<sequence>MERESTAERPAKRQRASRAGQAKCFECHHPGCGKRYSRAEHLHRHELNHKPREIFRCEEPNCGHTFVRPDLYARHKTRHEALLSTRPSDHGLPDDRSEATNDQTSPTHSLGPAPASSNGAIPVSAKGTETTQALSESAPPTQDTGPLSMTLGGTDASDAVSSQLVPSAPSLLGEENGQANDNFAAWLFESPGSHYNDFNITNLSFLDFGLEYSPQDTWNFDELGHIADQTGNSGHAARSLSGATPGSDASFDRGAISERRHMEVASMISLFAWKQRGQKGPLTYPNDHVLFSSDGQNFPNLTAGVLDNLMANYWLGCRQVPIVHQATFSNNSCNVLLLLAMIALGTSGLARSKPKGTLIEYKELGDLIITHLRWEIFTDNDAQPPVQLWAAQALLLVEFYEKQCSTRKLHERAHIHHASTLTLLRRGSPLVGRSGSESPSSEMPTRYGSPVNNGATSQHATSHVDSWWIHWVRNESFNRVVFSAFQMDTVHAVMFGHAADMAANEIRLCMPCDESLWKATSAIEVQRLEANMKMYGIRPVNFLDGLKRSLHAHEVHTHAPARILLMAGLLSVGWHISRREKHLQFLETVPSLREQGRWRSLLLHAFGHWRRTFEQASGAKTGDGDGAQSPDMNAAAPAVLFHLAHMTMHADIIDIQIYSGSKRLLGRKVSRKDYLNVVQRVKSWAATPVARHAVLHAMKLLHESLLRPNLRTARAVEIAAKSIKYNARTDPLFYRPWGLYLSSMIMWAYQHARRLYISHSASALAQQQWANDGLDDQARCCQYLTHCAAVEDATQLSQMLTVQGCASILAVLSQNFSNADPELLIEASKRLQECRSMILMNDGGTVV</sequence>
<accession>A0A6A6C704</accession>
<keyword evidence="5" id="KW-0862">Zinc</keyword>
<evidence type="ECO:0000256" key="2">
    <source>
        <dbReference type="ARBA" id="ARBA00022723"/>
    </source>
</evidence>
<evidence type="ECO:0000256" key="8">
    <source>
        <dbReference type="SAM" id="MobiDB-lite"/>
    </source>
</evidence>
<evidence type="ECO:0000256" key="7">
    <source>
        <dbReference type="PROSITE-ProRule" id="PRU00042"/>
    </source>
</evidence>
<evidence type="ECO:0000256" key="3">
    <source>
        <dbReference type="ARBA" id="ARBA00022737"/>
    </source>
</evidence>
<dbReference type="RefSeq" id="XP_033663793.1">
    <property type="nucleotide sequence ID" value="XM_033813778.1"/>
</dbReference>
<feature type="compositionally biased region" description="Polar residues" evidence="8">
    <location>
        <begin position="127"/>
        <end position="147"/>
    </location>
</feature>
<keyword evidence="6" id="KW-0539">Nucleus</keyword>
<dbReference type="OrthoDB" id="427030at2759"/>
<comment type="subcellular location">
    <subcellularLocation>
        <location evidence="1">Nucleus</location>
    </subcellularLocation>
</comment>
<proteinExistence type="predicted"/>
<name>A0A6A6C704_ZASCE</name>
<keyword evidence="11" id="KW-1185">Reference proteome</keyword>
<dbReference type="GeneID" id="54567050"/>
<dbReference type="AlphaFoldDB" id="A0A6A6C704"/>
<dbReference type="PROSITE" id="PS00028">
    <property type="entry name" value="ZINC_FINGER_C2H2_1"/>
    <property type="match status" value="2"/>
</dbReference>
<dbReference type="Gene3D" id="3.30.160.60">
    <property type="entry name" value="Classic Zinc Finger"/>
    <property type="match status" value="1"/>
</dbReference>
<feature type="region of interest" description="Disordered" evidence="8">
    <location>
        <begin position="83"/>
        <end position="160"/>
    </location>
</feature>
<dbReference type="SMART" id="SM00355">
    <property type="entry name" value="ZnF_C2H2"/>
    <property type="match status" value="2"/>
</dbReference>
<evidence type="ECO:0000313" key="10">
    <source>
        <dbReference type="EMBL" id="KAF2162904.1"/>
    </source>
</evidence>
<keyword evidence="2" id="KW-0479">Metal-binding</keyword>
<reference evidence="10" key="1">
    <citation type="journal article" date="2020" name="Stud. Mycol.">
        <title>101 Dothideomycetes genomes: a test case for predicting lifestyles and emergence of pathogens.</title>
        <authorList>
            <person name="Haridas S."/>
            <person name="Albert R."/>
            <person name="Binder M."/>
            <person name="Bloem J."/>
            <person name="Labutti K."/>
            <person name="Salamov A."/>
            <person name="Andreopoulos B."/>
            <person name="Baker S."/>
            <person name="Barry K."/>
            <person name="Bills G."/>
            <person name="Bluhm B."/>
            <person name="Cannon C."/>
            <person name="Castanera R."/>
            <person name="Culley D."/>
            <person name="Daum C."/>
            <person name="Ezra D."/>
            <person name="Gonzalez J."/>
            <person name="Henrissat B."/>
            <person name="Kuo A."/>
            <person name="Liang C."/>
            <person name="Lipzen A."/>
            <person name="Lutzoni F."/>
            <person name="Magnuson J."/>
            <person name="Mondo S."/>
            <person name="Nolan M."/>
            <person name="Ohm R."/>
            <person name="Pangilinan J."/>
            <person name="Park H.-J."/>
            <person name="Ramirez L."/>
            <person name="Alfaro M."/>
            <person name="Sun H."/>
            <person name="Tritt A."/>
            <person name="Yoshinaga Y."/>
            <person name="Zwiers L.-H."/>
            <person name="Turgeon B."/>
            <person name="Goodwin S."/>
            <person name="Spatafora J."/>
            <person name="Crous P."/>
            <person name="Grigoriev I."/>
        </authorList>
    </citation>
    <scope>NUCLEOTIDE SEQUENCE</scope>
    <source>
        <strain evidence="10">ATCC 36951</strain>
    </source>
</reference>
<evidence type="ECO:0000259" key="9">
    <source>
        <dbReference type="PROSITE" id="PS50157"/>
    </source>
</evidence>
<keyword evidence="3" id="KW-0677">Repeat</keyword>
<dbReference type="Proteomes" id="UP000799537">
    <property type="component" value="Unassembled WGS sequence"/>
</dbReference>
<dbReference type="GO" id="GO:0000978">
    <property type="term" value="F:RNA polymerase II cis-regulatory region sequence-specific DNA binding"/>
    <property type="evidence" value="ECO:0007669"/>
    <property type="project" value="InterPro"/>
</dbReference>
<dbReference type="GO" id="GO:0008270">
    <property type="term" value="F:zinc ion binding"/>
    <property type="evidence" value="ECO:0007669"/>
    <property type="project" value="UniProtKB-KW"/>
</dbReference>
<organism evidence="10 11">
    <name type="scientific">Zasmidium cellare ATCC 36951</name>
    <dbReference type="NCBI Taxonomy" id="1080233"/>
    <lineage>
        <taxon>Eukaryota</taxon>
        <taxon>Fungi</taxon>
        <taxon>Dikarya</taxon>
        <taxon>Ascomycota</taxon>
        <taxon>Pezizomycotina</taxon>
        <taxon>Dothideomycetes</taxon>
        <taxon>Dothideomycetidae</taxon>
        <taxon>Mycosphaerellales</taxon>
        <taxon>Mycosphaerellaceae</taxon>
        <taxon>Zasmidium</taxon>
    </lineage>
</organism>
<feature type="region of interest" description="Disordered" evidence="8">
    <location>
        <begin position="231"/>
        <end position="251"/>
    </location>
</feature>
<dbReference type="InterPro" id="IPR051059">
    <property type="entry name" value="VerF-like"/>
</dbReference>
<feature type="domain" description="C2H2-type" evidence="9">
    <location>
        <begin position="25"/>
        <end position="54"/>
    </location>
</feature>
<dbReference type="PANTHER" id="PTHR40626:SF11">
    <property type="entry name" value="ZINC FINGER PROTEIN YPR022C"/>
    <property type="match status" value="1"/>
</dbReference>
<feature type="compositionally biased region" description="Basic and acidic residues" evidence="8">
    <location>
        <begin position="87"/>
        <end position="99"/>
    </location>
</feature>
<evidence type="ECO:0000256" key="4">
    <source>
        <dbReference type="ARBA" id="ARBA00022771"/>
    </source>
</evidence>
<dbReference type="GO" id="GO:0000981">
    <property type="term" value="F:DNA-binding transcription factor activity, RNA polymerase II-specific"/>
    <property type="evidence" value="ECO:0007669"/>
    <property type="project" value="InterPro"/>
</dbReference>
<keyword evidence="4 7" id="KW-0863">Zinc-finger</keyword>
<dbReference type="Pfam" id="PF04082">
    <property type="entry name" value="Fungal_trans"/>
    <property type="match status" value="1"/>
</dbReference>
<dbReference type="InterPro" id="IPR013087">
    <property type="entry name" value="Znf_C2H2_type"/>
</dbReference>
<dbReference type="PROSITE" id="PS50157">
    <property type="entry name" value="ZINC_FINGER_C2H2_2"/>
    <property type="match status" value="2"/>
</dbReference>
<dbReference type="InterPro" id="IPR007219">
    <property type="entry name" value="XnlR_reg_dom"/>
</dbReference>
<evidence type="ECO:0000256" key="1">
    <source>
        <dbReference type="ARBA" id="ARBA00004123"/>
    </source>
</evidence>
<evidence type="ECO:0000256" key="5">
    <source>
        <dbReference type="ARBA" id="ARBA00022833"/>
    </source>
</evidence>
<evidence type="ECO:0000256" key="6">
    <source>
        <dbReference type="ARBA" id="ARBA00023242"/>
    </source>
</evidence>
<evidence type="ECO:0000313" key="11">
    <source>
        <dbReference type="Proteomes" id="UP000799537"/>
    </source>
</evidence>
<feature type="domain" description="C2H2-type" evidence="9">
    <location>
        <begin position="55"/>
        <end position="79"/>
    </location>
</feature>
<dbReference type="PANTHER" id="PTHR40626">
    <property type="entry name" value="MIP31509P"/>
    <property type="match status" value="1"/>
</dbReference>
<dbReference type="GO" id="GO:0005634">
    <property type="term" value="C:nucleus"/>
    <property type="evidence" value="ECO:0007669"/>
    <property type="project" value="UniProtKB-SubCell"/>
</dbReference>
<gene>
    <name evidence="10" type="ORF">M409DRAFT_57954</name>
</gene>
<dbReference type="EMBL" id="ML993611">
    <property type="protein sequence ID" value="KAF2162904.1"/>
    <property type="molecule type" value="Genomic_DNA"/>
</dbReference>
<protein>
    <recommendedName>
        <fullName evidence="9">C2H2-type domain-containing protein</fullName>
    </recommendedName>
</protein>